<dbReference type="PANTHER" id="PTHR35201:SF4">
    <property type="entry name" value="BETA-PINACENE SYNTHASE-RELATED"/>
    <property type="match status" value="1"/>
</dbReference>
<protein>
    <recommendedName>
        <fullName evidence="4">Terpene synthase</fullName>
        <ecNumber evidence="4">4.2.3.-</ecNumber>
    </recommendedName>
</protein>
<sequence length="386" mass="44078">MLRVSLFLITRNHKMGLILSKLFRWPFQPQAVHDSQATRQKLLASLQGATVTIPNLRGLFNNWPQDVNPEVERLDEDVQRKLEELFSQEKRLRKMKAAKAALFGASWWPYADFDTLRVATYLSIWLFAWDDETDSCEFSTLCTDLEKATQFRAETLNYIRNVLEPAKNTQHSLLASNNIISMFGEIGDPVFKASTTAQAYSFLNELEFFVNMTDVEQRCQMSELPSVEEYQKRRMGSSAVGVCLAITEYCYGMEIPEHVMRGEKMRLLWDETNIIISTSNDILSIKKEIAQEQVDTLIPLLTQRHGSPQAAIDAAFEILSASVKSFEAVSKDLYAQYSEDQYLLLKLEKFIRGCRYACTGNLNWSLCSGRYALGDDSANETFQVTL</sequence>
<keyword evidence="4" id="KW-0456">Lyase</keyword>
<evidence type="ECO:0000256" key="2">
    <source>
        <dbReference type="ARBA" id="ARBA00006333"/>
    </source>
</evidence>
<dbReference type="GO" id="GO:0046872">
    <property type="term" value="F:metal ion binding"/>
    <property type="evidence" value="ECO:0007669"/>
    <property type="project" value="UniProtKB-KW"/>
</dbReference>
<organism evidence="5 6">
    <name type="scientific">Hymenoscyphus fraxineus</name>
    <dbReference type="NCBI Taxonomy" id="746836"/>
    <lineage>
        <taxon>Eukaryota</taxon>
        <taxon>Fungi</taxon>
        <taxon>Dikarya</taxon>
        <taxon>Ascomycota</taxon>
        <taxon>Pezizomycotina</taxon>
        <taxon>Leotiomycetes</taxon>
        <taxon>Helotiales</taxon>
        <taxon>Helotiaceae</taxon>
        <taxon>Hymenoscyphus</taxon>
    </lineage>
</organism>
<comment type="cofactor">
    <cofactor evidence="1 4">
        <name>Mg(2+)</name>
        <dbReference type="ChEBI" id="CHEBI:18420"/>
    </cofactor>
</comment>
<dbReference type="PANTHER" id="PTHR35201">
    <property type="entry name" value="TERPENE SYNTHASE"/>
    <property type="match status" value="1"/>
</dbReference>
<dbReference type="SFLD" id="SFLDG01020">
    <property type="entry name" value="Terpene_Cyclase_Like_2"/>
    <property type="match status" value="1"/>
</dbReference>
<dbReference type="SUPFAM" id="SSF48576">
    <property type="entry name" value="Terpenoid synthases"/>
    <property type="match status" value="1"/>
</dbReference>
<dbReference type="Proteomes" id="UP000696280">
    <property type="component" value="Unassembled WGS sequence"/>
</dbReference>
<dbReference type="SFLD" id="SFLDS00005">
    <property type="entry name" value="Isoprenoid_Synthase_Type_I"/>
    <property type="match status" value="1"/>
</dbReference>
<dbReference type="InterPro" id="IPR008949">
    <property type="entry name" value="Isoprenoid_synthase_dom_sf"/>
</dbReference>
<evidence type="ECO:0000313" key="5">
    <source>
        <dbReference type="EMBL" id="CAG8949918.1"/>
    </source>
</evidence>
<keyword evidence="6" id="KW-1185">Reference proteome</keyword>
<evidence type="ECO:0000313" key="6">
    <source>
        <dbReference type="Proteomes" id="UP000696280"/>
    </source>
</evidence>
<dbReference type="AlphaFoldDB" id="A0A9N9KNI3"/>
<dbReference type="GO" id="GO:0010333">
    <property type="term" value="F:terpene synthase activity"/>
    <property type="evidence" value="ECO:0007669"/>
    <property type="project" value="InterPro"/>
</dbReference>
<dbReference type="OrthoDB" id="2861623at2759"/>
<evidence type="ECO:0000256" key="4">
    <source>
        <dbReference type="RuleBase" id="RU366034"/>
    </source>
</evidence>
<dbReference type="Gene3D" id="1.10.600.10">
    <property type="entry name" value="Farnesyl Diphosphate Synthase"/>
    <property type="match status" value="1"/>
</dbReference>
<proteinExistence type="inferred from homology"/>
<dbReference type="EC" id="4.2.3.-" evidence="4"/>
<comment type="caution">
    <text evidence="5">The sequence shown here is derived from an EMBL/GenBank/DDBJ whole genome shotgun (WGS) entry which is preliminary data.</text>
</comment>
<evidence type="ECO:0000256" key="1">
    <source>
        <dbReference type="ARBA" id="ARBA00001946"/>
    </source>
</evidence>
<accession>A0A9N9KNI3</accession>
<reference evidence="5" key="1">
    <citation type="submission" date="2021-07" db="EMBL/GenBank/DDBJ databases">
        <authorList>
            <person name="Durling M."/>
        </authorList>
    </citation>
    <scope>NUCLEOTIDE SEQUENCE</scope>
</reference>
<dbReference type="EMBL" id="CAJVRL010000025">
    <property type="protein sequence ID" value="CAG8949918.1"/>
    <property type="molecule type" value="Genomic_DNA"/>
</dbReference>
<gene>
    <name evidence="5" type="ORF">HYFRA_00004248</name>
</gene>
<keyword evidence="4" id="KW-0479">Metal-binding</keyword>
<dbReference type="Pfam" id="PF19086">
    <property type="entry name" value="Terpene_syn_C_2"/>
    <property type="match status" value="1"/>
</dbReference>
<keyword evidence="3 4" id="KW-0460">Magnesium</keyword>
<dbReference type="InterPro" id="IPR034686">
    <property type="entry name" value="Terpene_cyclase-like_2"/>
</dbReference>
<name>A0A9N9KNI3_9HELO</name>
<comment type="similarity">
    <text evidence="2 4">Belongs to the terpene synthase family.</text>
</comment>
<dbReference type="GO" id="GO:0008299">
    <property type="term" value="P:isoprenoid biosynthetic process"/>
    <property type="evidence" value="ECO:0007669"/>
    <property type="project" value="UniProtKB-ARBA"/>
</dbReference>
<evidence type="ECO:0000256" key="3">
    <source>
        <dbReference type="ARBA" id="ARBA00022842"/>
    </source>
</evidence>